<dbReference type="InterPro" id="IPR024775">
    <property type="entry name" value="DinB-like"/>
</dbReference>
<dbReference type="EMBL" id="CP011005">
    <property type="protein sequence ID" value="AJT43120.1"/>
    <property type="molecule type" value="Genomic_DNA"/>
</dbReference>
<sequence>MKTTELLTDAFNRIDEEVRDVLKGLATQTMNTQPAAAGRERSNSISWLLWHLSRIQDDHLADVAGTEQLWTAQGFAERAGLPLRDADTGYGHNPDDAASVVFDSPQLLSEYHAAVHRMSQDYVASLSDQDLDRVVDTRWNPPVTLGARLVSVLSDCSQHVGQAAYAKGMLGG</sequence>
<name>A0A0D4C415_9MICC</name>
<dbReference type="AlphaFoldDB" id="A0A0D4C415"/>
<gene>
    <name evidence="2" type="ORF">UM93_12830</name>
</gene>
<protein>
    <submittedName>
        <fullName evidence="2">Chorismate synthase</fullName>
    </submittedName>
</protein>
<dbReference type="InterPro" id="IPR034660">
    <property type="entry name" value="DinB/YfiT-like"/>
</dbReference>
<keyword evidence="3" id="KW-1185">Reference proteome</keyword>
<dbReference type="NCBIfam" id="NF047843">
    <property type="entry name" value="MST_Rv0443"/>
    <property type="match status" value="1"/>
</dbReference>
<dbReference type="HOGENOM" id="CLU_133313_0_0_11"/>
<accession>A0A0D4C415</accession>
<evidence type="ECO:0000313" key="3">
    <source>
        <dbReference type="Proteomes" id="UP000061839"/>
    </source>
</evidence>
<reference evidence="2 3" key="1">
    <citation type="journal article" date="2015" name="Genome Announc.">
        <title>Complete Genome Sequencing of Protease-Producing Novel Arthrobacter sp. Strain IHBB 11108 Using PacBio Single-Molecule Real-Time Sequencing Technology.</title>
        <authorList>
            <person name="Kiran S."/>
            <person name="Swarnkar M.K."/>
            <person name="Pal M."/>
            <person name="Thakur R."/>
            <person name="Tewari R."/>
            <person name="Singh A.K."/>
            <person name="Gulati A."/>
        </authorList>
    </citation>
    <scope>NUCLEOTIDE SEQUENCE [LARGE SCALE GENOMIC DNA]</scope>
    <source>
        <strain evidence="2 3">IHBB 11108</strain>
    </source>
</reference>
<dbReference type="RefSeq" id="WP_045077412.1">
    <property type="nucleotide sequence ID" value="NZ_CP011005.1"/>
</dbReference>
<evidence type="ECO:0000313" key="2">
    <source>
        <dbReference type="EMBL" id="AJT43120.1"/>
    </source>
</evidence>
<proteinExistence type="predicted"/>
<dbReference type="Proteomes" id="UP000061839">
    <property type="component" value="Chromosome"/>
</dbReference>
<dbReference type="SUPFAM" id="SSF109854">
    <property type="entry name" value="DinB/YfiT-like putative metalloenzymes"/>
    <property type="match status" value="1"/>
</dbReference>
<feature type="domain" description="DinB-like" evidence="1">
    <location>
        <begin position="13"/>
        <end position="163"/>
    </location>
</feature>
<dbReference type="OrthoDB" id="2363925at2"/>
<dbReference type="PATRIC" id="fig|1618207.4.peg.2601"/>
<evidence type="ECO:0000259" key="1">
    <source>
        <dbReference type="Pfam" id="PF12867"/>
    </source>
</evidence>
<dbReference type="STRING" id="1618207.UM93_12830"/>
<organism evidence="2 3">
    <name type="scientific">Psychromicrobium lacuslunae</name>
    <dbReference type="NCBI Taxonomy" id="1618207"/>
    <lineage>
        <taxon>Bacteria</taxon>
        <taxon>Bacillati</taxon>
        <taxon>Actinomycetota</taxon>
        <taxon>Actinomycetes</taxon>
        <taxon>Micrococcales</taxon>
        <taxon>Micrococcaceae</taxon>
        <taxon>Psychromicrobium</taxon>
    </lineage>
</organism>
<dbReference type="Gene3D" id="1.20.120.450">
    <property type="entry name" value="dinb family like domain"/>
    <property type="match status" value="1"/>
</dbReference>
<dbReference type="Pfam" id="PF12867">
    <property type="entry name" value="DinB_2"/>
    <property type="match status" value="1"/>
</dbReference>
<dbReference type="KEGG" id="ari:UM93_12830"/>